<evidence type="ECO:0000256" key="1">
    <source>
        <dbReference type="SAM" id="MobiDB-lite"/>
    </source>
</evidence>
<dbReference type="Proteomes" id="UP000482578">
    <property type="component" value="Unassembled WGS sequence"/>
</dbReference>
<evidence type="ECO:0000313" key="3">
    <source>
        <dbReference type="Proteomes" id="UP000482578"/>
    </source>
</evidence>
<comment type="caution">
    <text evidence="2">The sequence shown here is derived from an EMBL/GenBank/DDBJ whole genome shotgun (WGS) entry which is preliminary data.</text>
</comment>
<protein>
    <submittedName>
        <fullName evidence="2">Uncharacterized protein</fullName>
    </submittedName>
</protein>
<dbReference type="AlphaFoldDB" id="A0A6B2KNP9"/>
<sequence>MRRHTKHQLKMKNSTTTNPKFIGSRKPNSMVSSFLKKKNESMVAVITNRIELAIDKTIFDHENSMETSLAAEQEIIKILAEEKYNWPCVGSAAHYRHIASCKMARRISAFSSLQKDYAHPPKKISKTCSRRVARSRSTKTAARQTSSGLSADPDPEPRRRTSHFRSSLSCIAAAWQLQRPDNPRATQSTTATTDRAFVPASVSPIAVWSAAA</sequence>
<accession>A0A6B2KNP9</accession>
<evidence type="ECO:0000313" key="2">
    <source>
        <dbReference type="EMBL" id="NDV11711.1"/>
    </source>
</evidence>
<feature type="region of interest" description="Disordered" evidence="1">
    <location>
        <begin position="1"/>
        <end position="20"/>
    </location>
</feature>
<dbReference type="EMBL" id="JAAGAA010000002">
    <property type="protein sequence ID" value="NDV11711.1"/>
    <property type="molecule type" value="Genomic_DNA"/>
</dbReference>
<gene>
    <name evidence="2" type="ORF">GZH52_02715</name>
</gene>
<feature type="compositionally biased region" description="Basic residues" evidence="1">
    <location>
        <begin position="120"/>
        <end position="137"/>
    </location>
</feature>
<feature type="region of interest" description="Disordered" evidence="1">
    <location>
        <begin position="119"/>
        <end position="163"/>
    </location>
</feature>
<feature type="compositionally biased region" description="Basic residues" evidence="1">
    <location>
        <begin position="1"/>
        <end position="10"/>
    </location>
</feature>
<name>A0A6B2KNP9_9NEIS</name>
<feature type="compositionally biased region" description="Polar residues" evidence="1">
    <location>
        <begin position="138"/>
        <end position="149"/>
    </location>
</feature>
<proteinExistence type="predicted"/>
<organism evidence="2 3">
    <name type="scientific">Crenobacter caeni</name>
    <dbReference type="NCBI Taxonomy" id="2705474"/>
    <lineage>
        <taxon>Bacteria</taxon>
        <taxon>Pseudomonadati</taxon>
        <taxon>Pseudomonadota</taxon>
        <taxon>Betaproteobacteria</taxon>
        <taxon>Neisseriales</taxon>
        <taxon>Neisseriaceae</taxon>
        <taxon>Crenobacter</taxon>
    </lineage>
</organism>
<keyword evidence="3" id="KW-1185">Reference proteome</keyword>
<reference evidence="2 3" key="1">
    <citation type="submission" date="2020-02" db="EMBL/GenBank/DDBJ databases">
        <authorList>
            <person name="Yang Z."/>
        </authorList>
    </citation>
    <scope>NUCLEOTIDE SEQUENCE [LARGE SCALE GENOMIC DNA]</scope>
    <source>
        <strain evidence="2 3">HX-7-9</strain>
    </source>
</reference>
<dbReference type="RefSeq" id="WP_163314978.1">
    <property type="nucleotide sequence ID" value="NZ_JAAGAA010000002.1"/>
</dbReference>